<evidence type="ECO:0000259" key="1">
    <source>
        <dbReference type="Pfam" id="PF12008"/>
    </source>
</evidence>
<evidence type="ECO:0000313" key="2">
    <source>
        <dbReference type="EMBL" id="MPN27230.1"/>
    </source>
</evidence>
<comment type="caution">
    <text evidence="2">The sequence shown here is derived from an EMBL/GenBank/DDBJ whole genome shotgun (WGS) entry which is preliminary data.</text>
</comment>
<protein>
    <submittedName>
        <fullName evidence="2">Type-1 restriction enzyme R protein</fullName>
        <ecNumber evidence="2">3.1.21.3</ecNumber>
    </submittedName>
</protein>
<gene>
    <name evidence="2" type="primary">hsdR_13</name>
    <name evidence="2" type="ORF">SDC9_174658</name>
</gene>
<accession>A0A645GM35</accession>
<sequence length="177" mass="21297">MDIYEDRKRNENNTESVLDQIDFEIELTVRDIINFDYIILLIAGLKDIDSDDLKKKKTDEILKIFDRDIQLRKKKDLIKQFIEENLPKINGKHEVETKFNQFWNEEKNKKLQNLANRENIPIEKLEELVNQYLFNQRLPRSQEIVDSMTLAPKYLERKTIIERIKSAIQSIVDVFEW</sequence>
<feature type="domain" description="Type I restriction enzyme R protein C-terminal" evidence="1">
    <location>
        <begin position="2"/>
        <end position="174"/>
    </location>
</feature>
<dbReference type="Pfam" id="PF12008">
    <property type="entry name" value="EcoR124_C"/>
    <property type="match status" value="1"/>
</dbReference>
<dbReference type="EC" id="3.1.21.3" evidence="2"/>
<name>A0A645GM35_9ZZZZ</name>
<keyword evidence="2" id="KW-0378">Hydrolase</keyword>
<organism evidence="2">
    <name type="scientific">bioreactor metagenome</name>
    <dbReference type="NCBI Taxonomy" id="1076179"/>
    <lineage>
        <taxon>unclassified sequences</taxon>
        <taxon>metagenomes</taxon>
        <taxon>ecological metagenomes</taxon>
    </lineage>
</organism>
<dbReference type="EMBL" id="VSSQ01077046">
    <property type="protein sequence ID" value="MPN27230.1"/>
    <property type="molecule type" value="Genomic_DNA"/>
</dbReference>
<dbReference type="GO" id="GO:0009035">
    <property type="term" value="F:type I site-specific deoxyribonuclease activity"/>
    <property type="evidence" value="ECO:0007669"/>
    <property type="project" value="UniProtKB-EC"/>
</dbReference>
<dbReference type="AlphaFoldDB" id="A0A645GM35"/>
<reference evidence="2" key="1">
    <citation type="submission" date="2019-08" db="EMBL/GenBank/DDBJ databases">
        <authorList>
            <person name="Kucharzyk K."/>
            <person name="Murdoch R.W."/>
            <person name="Higgins S."/>
            <person name="Loffler F."/>
        </authorList>
    </citation>
    <scope>NUCLEOTIDE SEQUENCE</scope>
</reference>
<dbReference type="InterPro" id="IPR022625">
    <property type="entry name" value="TypeI_RM_Rsu_C"/>
</dbReference>
<proteinExistence type="predicted"/>